<protein>
    <recommendedName>
        <fullName evidence="3">Bacteriocin-protection protein</fullName>
    </recommendedName>
</protein>
<gene>
    <name evidence="1" type="ORF">C3F09_07730</name>
</gene>
<dbReference type="AlphaFoldDB" id="A0A855X4T8"/>
<proteinExistence type="predicted"/>
<evidence type="ECO:0000313" key="2">
    <source>
        <dbReference type="Proteomes" id="UP000250918"/>
    </source>
</evidence>
<dbReference type="Pfam" id="PF13376">
    <property type="entry name" value="OmdA"/>
    <property type="match status" value="1"/>
</dbReference>
<sequence>MTLSKPLNLKTRSDWRKWLTKNHATAREIWLVYYKKHTGKSSVAYNDAVEEAICFGWIDGQVRRLDDERYMQRYSPRTKSSTWSALNVRRAKAMIKQGLMTEVGLAVFKSGKPEDTSRRPAPITLPVEFPEDLRAALAKNKKAEAHFATLPPSAVRLALGWIVSARKPETRKRRIKEVVATSAKAGRIGMK</sequence>
<organism evidence="1 2">
    <name type="scientific">candidate division GN15 bacterium</name>
    <dbReference type="NCBI Taxonomy" id="2072418"/>
    <lineage>
        <taxon>Bacteria</taxon>
        <taxon>candidate division GN15</taxon>
    </lineage>
</organism>
<dbReference type="Proteomes" id="UP000250918">
    <property type="component" value="Unassembled WGS sequence"/>
</dbReference>
<accession>A0A855X4T8</accession>
<name>A0A855X4T8_9BACT</name>
<comment type="caution">
    <text evidence="1">The sequence shown here is derived from an EMBL/GenBank/DDBJ whole genome shotgun (WGS) entry which is preliminary data.</text>
</comment>
<reference evidence="1 2" key="1">
    <citation type="journal article" date="2018" name="ISME J.">
        <title>A methanotrophic archaeon couples anaerobic oxidation of methane to Fe(III) reduction.</title>
        <authorList>
            <person name="Cai C."/>
            <person name="Leu A.O."/>
            <person name="Xie G.J."/>
            <person name="Guo J."/>
            <person name="Feng Y."/>
            <person name="Zhao J.X."/>
            <person name="Tyson G.W."/>
            <person name="Yuan Z."/>
            <person name="Hu S."/>
        </authorList>
    </citation>
    <scope>NUCLEOTIDE SEQUENCE [LARGE SCALE GENOMIC DNA]</scope>
    <source>
        <strain evidence="1">FeB_12</strain>
    </source>
</reference>
<evidence type="ECO:0008006" key="3">
    <source>
        <dbReference type="Google" id="ProtNLM"/>
    </source>
</evidence>
<evidence type="ECO:0000313" key="1">
    <source>
        <dbReference type="EMBL" id="PWB71570.1"/>
    </source>
</evidence>
<dbReference type="EMBL" id="PQAP01000110">
    <property type="protein sequence ID" value="PWB71570.1"/>
    <property type="molecule type" value="Genomic_DNA"/>
</dbReference>